<feature type="compositionally biased region" description="Acidic residues" evidence="8">
    <location>
        <begin position="269"/>
        <end position="309"/>
    </location>
</feature>
<gene>
    <name evidence="9" type="primary">mpp10</name>
    <name evidence="9" type="ORF">PPL_06087</name>
</gene>
<feature type="compositionally biased region" description="Basic and acidic residues" evidence="8">
    <location>
        <begin position="32"/>
        <end position="44"/>
    </location>
</feature>
<dbReference type="GeneID" id="31361571"/>
<organism evidence="9 10">
    <name type="scientific">Heterostelium pallidum (strain ATCC 26659 / Pp 5 / PN500)</name>
    <name type="common">Cellular slime mold</name>
    <name type="synonym">Polysphondylium pallidum</name>
    <dbReference type="NCBI Taxonomy" id="670386"/>
    <lineage>
        <taxon>Eukaryota</taxon>
        <taxon>Amoebozoa</taxon>
        <taxon>Evosea</taxon>
        <taxon>Eumycetozoa</taxon>
        <taxon>Dictyostelia</taxon>
        <taxon>Acytosteliales</taxon>
        <taxon>Acytosteliaceae</taxon>
        <taxon>Heterostelium</taxon>
    </lineage>
</organism>
<evidence type="ECO:0000256" key="6">
    <source>
        <dbReference type="ARBA" id="ARBA00029455"/>
    </source>
</evidence>
<feature type="compositionally biased region" description="Acidic residues" evidence="8">
    <location>
        <begin position="350"/>
        <end position="359"/>
    </location>
</feature>
<dbReference type="GO" id="GO:0032040">
    <property type="term" value="C:small-subunit processome"/>
    <property type="evidence" value="ECO:0007669"/>
    <property type="project" value="TreeGrafter"/>
</dbReference>
<keyword evidence="5 7" id="KW-0687">Ribonucleoprotein</keyword>
<feature type="region of interest" description="Disordered" evidence="8">
    <location>
        <begin position="153"/>
        <end position="415"/>
    </location>
</feature>
<evidence type="ECO:0000256" key="2">
    <source>
        <dbReference type="ARBA" id="ARBA00022517"/>
    </source>
</evidence>
<evidence type="ECO:0000256" key="7">
    <source>
        <dbReference type="PIRNR" id="PIRNR017300"/>
    </source>
</evidence>
<feature type="region of interest" description="Disordered" evidence="8">
    <location>
        <begin position="678"/>
        <end position="742"/>
    </location>
</feature>
<dbReference type="PANTHER" id="PTHR17039">
    <property type="entry name" value="U3 SMALL NUCLEOLAR RIBONUCLEOPROTEIN PROTEIN MPP10"/>
    <property type="match status" value="1"/>
</dbReference>
<keyword evidence="3 7" id="KW-0698">rRNA processing</keyword>
<dbReference type="EMBL" id="ADBJ01000026">
    <property type="protein sequence ID" value="EFA81248.1"/>
    <property type="molecule type" value="Genomic_DNA"/>
</dbReference>
<protein>
    <recommendedName>
        <fullName evidence="7">U3 small nucleolar ribonucleoprotein protein MPP10</fullName>
    </recommendedName>
</protein>
<evidence type="ECO:0000256" key="4">
    <source>
        <dbReference type="ARBA" id="ARBA00023242"/>
    </source>
</evidence>
<name>D3BC65_HETP5</name>
<dbReference type="STRING" id="670386.D3BC65"/>
<dbReference type="Pfam" id="PF04006">
    <property type="entry name" value="Mpp10"/>
    <property type="match status" value="1"/>
</dbReference>
<dbReference type="GO" id="GO:0006364">
    <property type="term" value="P:rRNA processing"/>
    <property type="evidence" value="ECO:0007669"/>
    <property type="project" value="UniProtKB-KW"/>
</dbReference>
<feature type="compositionally biased region" description="Low complexity" evidence="8">
    <location>
        <begin position="1"/>
        <end position="31"/>
    </location>
</feature>
<evidence type="ECO:0000256" key="1">
    <source>
        <dbReference type="ARBA" id="ARBA00004604"/>
    </source>
</evidence>
<dbReference type="GO" id="GO:0005732">
    <property type="term" value="C:sno(s)RNA-containing ribonucleoprotein complex"/>
    <property type="evidence" value="ECO:0007669"/>
    <property type="project" value="InterPro"/>
</dbReference>
<evidence type="ECO:0000313" key="10">
    <source>
        <dbReference type="Proteomes" id="UP000001396"/>
    </source>
</evidence>
<dbReference type="AlphaFoldDB" id="D3BC65"/>
<keyword evidence="4 7" id="KW-0539">Nucleus</keyword>
<comment type="similarity">
    <text evidence="6 7">Belongs to the MPP10 family.</text>
</comment>
<evidence type="ECO:0000313" key="9">
    <source>
        <dbReference type="EMBL" id="EFA81248.1"/>
    </source>
</evidence>
<feature type="region of interest" description="Disordered" evidence="8">
    <location>
        <begin position="1"/>
        <end position="44"/>
    </location>
</feature>
<dbReference type="FunCoup" id="D3BC65">
    <property type="interactions" value="216"/>
</dbReference>
<reference evidence="9 10" key="1">
    <citation type="journal article" date="2011" name="Genome Res.">
        <title>Phylogeny-wide analysis of social amoeba genomes highlights ancient origins for complex intercellular communication.</title>
        <authorList>
            <person name="Heidel A.J."/>
            <person name="Lawal H.M."/>
            <person name="Felder M."/>
            <person name="Schilde C."/>
            <person name="Helps N.R."/>
            <person name="Tunggal B."/>
            <person name="Rivero F."/>
            <person name="John U."/>
            <person name="Schleicher M."/>
            <person name="Eichinger L."/>
            <person name="Platzer M."/>
            <person name="Noegel A.A."/>
            <person name="Schaap P."/>
            <person name="Gloeckner G."/>
        </authorList>
    </citation>
    <scope>NUCLEOTIDE SEQUENCE [LARGE SCALE GENOMIC DNA]</scope>
    <source>
        <strain evidence="10">ATCC 26659 / Pp 5 / PN500</strain>
    </source>
</reference>
<feature type="compositionally biased region" description="Acidic residues" evidence="8">
    <location>
        <begin position="153"/>
        <end position="248"/>
    </location>
</feature>
<evidence type="ECO:0000256" key="8">
    <source>
        <dbReference type="SAM" id="MobiDB-lite"/>
    </source>
</evidence>
<feature type="region of interest" description="Disordered" evidence="8">
    <location>
        <begin position="629"/>
        <end position="666"/>
    </location>
</feature>
<dbReference type="InParanoid" id="D3BC65"/>
<feature type="compositionally biased region" description="Polar residues" evidence="8">
    <location>
        <begin position="678"/>
        <end position="692"/>
    </location>
</feature>
<dbReference type="RefSeq" id="XP_020433366.1">
    <property type="nucleotide sequence ID" value="XM_020576954.1"/>
</dbReference>
<feature type="compositionally biased region" description="Basic and acidic residues" evidence="8">
    <location>
        <begin position="310"/>
        <end position="328"/>
    </location>
</feature>
<proteinExistence type="inferred from homology"/>
<comment type="function">
    <text evidence="7">Involved in nucleolar processing of pre-18S ribosomal RNA.</text>
</comment>
<keyword evidence="2 7" id="KW-0690">Ribosome biogenesis</keyword>
<dbReference type="Proteomes" id="UP000001396">
    <property type="component" value="Unassembled WGS sequence"/>
</dbReference>
<feature type="compositionally biased region" description="Low complexity" evidence="8">
    <location>
        <begin position="725"/>
        <end position="742"/>
    </location>
</feature>
<dbReference type="PANTHER" id="PTHR17039:SF0">
    <property type="entry name" value="U3 SMALL NUCLEOLAR RIBONUCLEOPROTEIN PROTEIN MPP10"/>
    <property type="match status" value="1"/>
</dbReference>
<comment type="caution">
    <text evidence="9">The sequence shown here is derived from an EMBL/GenBank/DDBJ whole genome shotgun (WGS) entry which is preliminary data.</text>
</comment>
<comment type="subcellular location">
    <subcellularLocation>
        <location evidence="1 7">Nucleus</location>
        <location evidence="1 7">Nucleolus</location>
    </subcellularLocation>
</comment>
<feature type="compositionally biased region" description="Basic and acidic residues" evidence="8">
    <location>
        <begin position="335"/>
        <end position="349"/>
    </location>
</feature>
<keyword evidence="10" id="KW-1185">Reference proteome</keyword>
<evidence type="ECO:0000256" key="3">
    <source>
        <dbReference type="ARBA" id="ARBA00022552"/>
    </source>
</evidence>
<evidence type="ECO:0000256" key="5">
    <source>
        <dbReference type="ARBA" id="ARBA00023274"/>
    </source>
</evidence>
<accession>D3BC65</accession>
<dbReference type="GO" id="GO:0034457">
    <property type="term" value="C:Mpp10 complex"/>
    <property type="evidence" value="ECO:0007669"/>
    <property type="project" value="InterPro"/>
</dbReference>
<sequence>MNKNNNKQQVSNKKNIQQPKTTATTTKNNKNNKNDIEKKKEKNVGIKVPAEKKESLMETLERVITELNSHPEAFIDQPKDIAKSMTDYLVRLYDTVKKNEPIPTDSLEHILLDGFDYEQIWSQIDLFNNPIISHLDSNIKSLLANIKDVNLIDDQDDDDEDDLELGDDDYDEDDLELGEDDDYLEDDEEEEEDPISGSLGEDDDDYEDDDGVEDEEDEDELDDGEGFDLGMDDEDEDEEGEDEEEDEDKPLTKTKKSNMKFFDQKEMEQFLDDADDNEDEDDEEKDFELGDEDDDEDDGMVFPEGEMDETERHLDKLLDKYMNEDSSTKAKKKQVKAEDMKFDDFFKGEGEEDEDDEEFPLNGRDDYEEDEDEDGLDDEDEEDGAGLGLEDDDVALQEDNEPTLPPQELSEFEKKAQRVQDKIKELEKQNLKKKNWTVIGEAAAKDRPVNSLLSENLDFEHTQRLAPVITQESNQTIEDIIKKRVLERNFDDVIRKTEKEFQEKYKAKLELNDQKNTEGLGSVYEKEYLTKTMGVELTDELKEKHNTINKLMEALMYKLNSLSNFNFTPNRIKQQELVVNKASSITMEEKLPTATSTAELVAPKDIYFKEIADEAGYSELSQQEKKQLRSKLTDSWSKEKKKTEAQQRIDEKLNPQLAKKHETKRAVDHLKTARNTTIVDTSDQRKTTSYAKSGTVFAKLQTEQDNKRKGVQTEQQPSNYKKQKNSNNNNGNNKGSSSNYKL</sequence>
<dbReference type="OMA" id="THFEYKP"/>
<dbReference type="InterPro" id="IPR012173">
    <property type="entry name" value="Mpp10"/>
</dbReference>
<dbReference type="PIRSF" id="PIRSF017300">
    <property type="entry name" value="snoRNP_Mpp10"/>
    <property type="match status" value="1"/>
</dbReference>
<feature type="compositionally biased region" description="Acidic residues" evidence="8">
    <location>
        <begin position="366"/>
        <end position="401"/>
    </location>
</feature>
<feature type="compositionally biased region" description="Basic and acidic residues" evidence="8">
    <location>
        <begin position="636"/>
        <end position="653"/>
    </location>
</feature>